<name>A8FS39_SHESH</name>
<proteinExistence type="predicted"/>
<feature type="transmembrane region" description="Helical" evidence="1">
    <location>
        <begin position="56"/>
        <end position="77"/>
    </location>
</feature>
<keyword evidence="1" id="KW-0472">Membrane</keyword>
<keyword evidence="1" id="KW-1133">Transmembrane helix</keyword>
<keyword evidence="1" id="KW-0812">Transmembrane</keyword>
<organism evidence="2 3">
    <name type="scientific">Shewanella sediminis (strain HAW-EB3)</name>
    <dbReference type="NCBI Taxonomy" id="425104"/>
    <lineage>
        <taxon>Bacteria</taxon>
        <taxon>Pseudomonadati</taxon>
        <taxon>Pseudomonadota</taxon>
        <taxon>Gammaproteobacteria</taxon>
        <taxon>Alteromonadales</taxon>
        <taxon>Shewanellaceae</taxon>
        <taxon>Shewanella</taxon>
    </lineage>
</organism>
<sequence length="235" mass="26650">MKRNIGKNVELLKDIGKVDSKINSVLIISLISIVLTDLVFNNLPELFSGASGLLNAYYNFCIGIVVSYIFYFFVVHLKEQSDKLNIQPYVLKKSQNIVANHDDVIGKLKKLSGDSSPEKFLTKNDIEAVFKSINPMATAPMTLGLGGAAANWLQYMDSRRYYTEEKIGKVFKLMPHLDTELAQILSAIEDCSYFVSLKHTANRELPNNKDLIPWAEPFYEYSQLCKSLEKYYEAL</sequence>
<dbReference type="Proteomes" id="UP000002015">
    <property type="component" value="Chromosome"/>
</dbReference>
<evidence type="ECO:0000256" key="1">
    <source>
        <dbReference type="SAM" id="Phobius"/>
    </source>
</evidence>
<dbReference type="EMBL" id="CP000821">
    <property type="protein sequence ID" value="ABV35662.1"/>
    <property type="molecule type" value="Genomic_DNA"/>
</dbReference>
<dbReference type="HOGENOM" id="CLU_1265712_0_0_6"/>
<feature type="transmembrane region" description="Helical" evidence="1">
    <location>
        <begin position="21"/>
        <end position="40"/>
    </location>
</feature>
<evidence type="ECO:0000313" key="3">
    <source>
        <dbReference type="Proteomes" id="UP000002015"/>
    </source>
</evidence>
<keyword evidence="3" id="KW-1185">Reference proteome</keyword>
<evidence type="ECO:0000313" key="2">
    <source>
        <dbReference type="EMBL" id="ABV35662.1"/>
    </source>
</evidence>
<accession>A8FS39</accession>
<protein>
    <submittedName>
        <fullName evidence="2">Uncharacterized protein</fullName>
    </submittedName>
</protein>
<reference evidence="2 3" key="1">
    <citation type="submission" date="2007-08" db="EMBL/GenBank/DDBJ databases">
        <title>Complete sequence of Shewanella sediminis HAW-EB3.</title>
        <authorList>
            <consortium name="US DOE Joint Genome Institute"/>
            <person name="Copeland A."/>
            <person name="Lucas S."/>
            <person name="Lapidus A."/>
            <person name="Barry K."/>
            <person name="Glavina del Rio T."/>
            <person name="Dalin E."/>
            <person name="Tice H."/>
            <person name="Pitluck S."/>
            <person name="Chertkov O."/>
            <person name="Brettin T."/>
            <person name="Bruce D."/>
            <person name="Detter J.C."/>
            <person name="Han C."/>
            <person name="Schmutz J."/>
            <person name="Larimer F."/>
            <person name="Land M."/>
            <person name="Hauser L."/>
            <person name="Kyrpides N."/>
            <person name="Kim E."/>
            <person name="Zhao J.-S."/>
            <person name="Richardson P."/>
        </authorList>
    </citation>
    <scope>NUCLEOTIDE SEQUENCE [LARGE SCALE GENOMIC DNA]</scope>
    <source>
        <strain evidence="2 3">HAW-EB3</strain>
    </source>
</reference>
<gene>
    <name evidence="2" type="ordered locus">Ssed_1051</name>
</gene>
<dbReference type="AlphaFoldDB" id="A8FS39"/>
<dbReference type="KEGG" id="sse:Ssed_1051"/>